<dbReference type="Proteomes" id="UP000031802">
    <property type="component" value="Unassembled WGS sequence"/>
</dbReference>
<dbReference type="InterPro" id="IPR011050">
    <property type="entry name" value="Pectin_lyase_fold/virulence"/>
</dbReference>
<name>A0A0B8T5F7_9SPHI</name>
<dbReference type="PATRIC" id="fig|1229276.3.peg.569"/>
<evidence type="ECO:0000256" key="1">
    <source>
        <dbReference type="SAM" id="SignalP"/>
    </source>
</evidence>
<dbReference type="SUPFAM" id="SSF51126">
    <property type="entry name" value="Pectin lyase-like"/>
    <property type="match status" value="1"/>
</dbReference>
<dbReference type="PANTHER" id="PTHR41339">
    <property type="entry name" value="LIPL48"/>
    <property type="match status" value="1"/>
</dbReference>
<keyword evidence="3" id="KW-1185">Reference proteome</keyword>
<gene>
    <name evidence="2" type="ORF">DI53_0546</name>
</gene>
<dbReference type="STRING" id="1229276.DI53_0546"/>
<dbReference type="AlphaFoldDB" id="A0A0B8T5F7"/>
<proteinExistence type="predicted"/>
<keyword evidence="1" id="KW-0732">Signal</keyword>
<reference evidence="2 3" key="2">
    <citation type="journal article" date="2015" name="PLoS ONE">
        <title>Whole-Genome Optical Mapping and Finished Genome Sequence of Sphingobacterium deserti sp. nov., a New Species Isolated from the Western Desert of China.</title>
        <authorList>
            <person name="Teng C."/>
            <person name="Zhou Z."/>
            <person name="Molnar I."/>
            <person name="Li X."/>
            <person name="Tang R."/>
            <person name="Chen M."/>
            <person name="Wang L."/>
            <person name="Su S."/>
            <person name="Zhang W."/>
            <person name="Lin M."/>
        </authorList>
    </citation>
    <scope>NUCLEOTIDE SEQUENCE [LARGE SCALE GENOMIC DNA]</scope>
    <source>
        <strain evidence="3">ACCC05744</strain>
    </source>
</reference>
<reference evidence="3" key="1">
    <citation type="submission" date="2014-04" db="EMBL/GenBank/DDBJ databases">
        <title>Whole-Genome optical mapping and complete genome sequence of Sphingobacterium deserti sp. nov., a new spaces isolated from desert in the west of China.</title>
        <authorList>
            <person name="Teng C."/>
            <person name="Zhou Z."/>
            <person name="Li X."/>
            <person name="Chen M."/>
            <person name="Lin M."/>
            <person name="Wang L."/>
            <person name="Su S."/>
            <person name="Zhang C."/>
            <person name="Zhang W."/>
        </authorList>
    </citation>
    <scope>NUCLEOTIDE SEQUENCE [LARGE SCALE GENOMIC DNA]</scope>
    <source>
        <strain evidence="3">ACCC05744</strain>
    </source>
</reference>
<accession>A0A0B8T5F7</accession>
<dbReference type="OrthoDB" id="1521716at2"/>
<dbReference type="EMBL" id="JJMU01000008">
    <property type="protein sequence ID" value="KGE15768.1"/>
    <property type="molecule type" value="Genomic_DNA"/>
</dbReference>
<dbReference type="eggNOG" id="COG3291">
    <property type="taxonomic scope" value="Bacteria"/>
</dbReference>
<evidence type="ECO:0000313" key="3">
    <source>
        <dbReference type="Proteomes" id="UP000031802"/>
    </source>
</evidence>
<sequence length="398" mass="41954">MKKSISTLLLLAALSSSAVVFTTSCSSDDPTTEIPSVDVDRNNLKGQIRSGENLVLESGTYKLTGKLEIESGGKLTIKPGVIVEATKFVDGEEIRYIAVAQGGQIFVEGTKEAPVVMTAADKVQQAWGGVVICGRAPINPGATASAEVSGLTYGGTVANDNSGSIKYLRIEYSGYAYSSTKEFNGLSMFGVGNGTTIEYVQVHEGSDDGFEWFGGTVNTKYLVATANEDDQFDWTEGWNGTNEFWYAKEAASKGNRGIEADNNSNNHLANPISNPTIKNMTLIGRGNVGSERQAIKLRVGTKGTFDNLVLSNWGVGFDVEHNEGIGYVADGTLKATNVKFENVLLKSVGIMSVPAGSPQGTIGASADVSRIFTENANATGAGAGTATPEWAKGWTVGL</sequence>
<feature type="chain" id="PRO_5002142260" description="Lipoprotein" evidence="1">
    <location>
        <begin position="19"/>
        <end position="398"/>
    </location>
</feature>
<organism evidence="2 3">
    <name type="scientific">Sphingobacterium deserti</name>
    <dbReference type="NCBI Taxonomy" id="1229276"/>
    <lineage>
        <taxon>Bacteria</taxon>
        <taxon>Pseudomonadati</taxon>
        <taxon>Bacteroidota</taxon>
        <taxon>Sphingobacteriia</taxon>
        <taxon>Sphingobacteriales</taxon>
        <taxon>Sphingobacteriaceae</taxon>
        <taxon>Sphingobacterium</taxon>
    </lineage>
</organism>
<dbReference type="PROSITE" id="PS51257">
    <property type="entry name" value="PROKAR_LIPOPROTEIN"/>
    <property type="match status" value="1"/>
</dbReference>
<protein>
    <recommendedName>
        <fullName evidence="4">Lipoprotein</fullName>
    </recommendedName>
</protein>
<comment type="caution">
    <text evidence="2">The sequence shown here is derived from an EMBL/GenBank/DDBJ whole genome shotgun (WGS) entry which is preliminary data.</text>
</comment>
<evidence type="ECO:0008006" key="4">
    <source>
        <dbReference type="Google" id="ProtNLM"/>
    </source>
</evidence>
<dbReference type="PANTHER" id="PTHR41339:SF1">
    <property type="entry name" value="SECRETED PROTEIN"/>
    <property type="match status" value="1"/>
</dbReference>
<feature type="signal peptide" evidence="1">
    <location>
        <begin position="1"/>
        <end position="18"/>
    </location>
</feature>
<evidence type="ECO:0000313" key="2">
    <source>
        <dbReference type="EMBL" id="KGE15768.1"/>
    </source>
</evidence>